<keyword evidence="5" id="KW-0436">Ligase</keyword>
<dbReference type="InterPro" id="IPR036736">
    <property type="entry name" value="ACP-like_sf"/>
</dbReference>
<dbReference type="Pfam" id="PF13193">
    <property type="entry name" value="AMP-binding_C"/>
    <property type="match status" value="3"/>
</dbReference>
<dbReference type="GO" id="GO:0016874">
    <property type="term" value="F:ligase activity"/>
    <property type="evidence" value="ECO:0007669"/>
    <property type="project" value="UniProtKB-KW"/>
</dbReference>
<evidence type="ECO:0000256" key="6">
    <source>
        <dbReference type="ARBA" id="ARBA00022737"/>
    </source>
</evidence>
<dbReference type="InterPro" id="IPR010071">
    <property type="entry name" value="AA_adenyl_dom"/>
</dbReference>
<evidence type="ECO:0000313" key="11">
    <source>
        <dbReference type="EMBL" id="PZD92997.1"/>
    </source>
</evidence>
<dbReference type="Gene3D" id="1.10.1200.10">
    <property type="entry name" value="ACP-like"/>
    <property type="match status" value="3"/>
</dbReference>
<evidence type="ECO:0000256" key="1">
    <source>
        <dbReference type="ARBA" id="ARBA00001957"/>
    </source>
</evidence>
<dbReference type="NCBIfam" id="TIGR01733">
    <property type="entry name" value="AA-adenyl-dom"/>
    <property type="match status" value="3"/>
</dbReference>
<dbReference type="PROSITE" id="PS50075">
    <property type="entry name" value="CARRIER"/>
    <property type="match status" value="3"/>
</dbReference>
<dbReference type="InterPro" id="IPR009081">
    <property type="entry name" value="PP-bd_ACP"/>
</dbReference>
<dbReference type="FunFam" id="3.30.300.30:FF:000010">
    <property type="entry name" value="Enterobactin synthetase component F"/>
    <property type="match status" value="3"/>
</dbReference>
<dbReference type="NCBIfam" id="NF003417">
    <property type="entry name" value="PRK04813.1"/>
    <property type="match status" value="3"/>
</dbReference>
<dbReference type="PANTHER" id="PTHR45527">
    <property type="entry name" value="NONRIBOSOMAL PEPTIDE SYNTHETASE"/>
    <property type="match status" value="1"/>
</dbReference>
<keyword evidence="12" id="KW-1185">Reference proteome</keyword>
<feature type="domain" description="Carrier" evidence="10">
    <location>
        <begin position="2017"/>
        <end position="2091"/>
    </location>
</feature>
<proteinExistence type="inferred from homology"/>
<evidence type="ECO:0000256" key="3">
    <source>
        <dbReference type="ARBA" id="ARBA00022450"/>
    </source>
</evidence>
<dbReference type="InterPro" id="IPR001242">
    <property type="entry name" value="Condensation_dom"/>
</dbReference>
<dbReference type="InterPro" id="IPR006162">
    <property type="entry name" value="Ppantetheine_attach_site"/>
</dbReference>
<dbReference type="NCBIfam" id="TIGR01720">
    <property type="entry name" value="NRPS-para261"/>
    <property type="match status" value="1"/>
</dbReference>
<dbReference type="InterPro" id="IPR020845">
    <property type="entry name" value="AMP-binding_CS"/>
</dbReference>
<dbReference type="GO" id="GO:0043041">
    <property type="term" value="P:amino acid activation for nonribosomal peptide biosynthetic process"/>
    <property type="evidence" value="ECO:0007669"/>
    <property type="project" value="TreeGrafter"/>
</dbReference>
<dbReference type="Gene3D" id="3.30.559.30">
    <property type="entry name" value="Nonribosomal peptide synthetase, condensation domain"/>
    <property type="match status" value="5"/>
</dbReference>
<dbReference type="RefSeq" id="WP_111149770.1">
    <property type="nucleotide sequence ID" value="NZ_QKRB01000061.1"/>
</dbReference>
<keyword evidence="6" id="KW-0677">Repeat</keyword>
<dbReference type="PROSITE" id="PS00012">
    <property type="entry name" value="PHOSPHOPANTETHEINE"/>
    <property type="match status" value="3"/>
</dbReference>
<evidence type="ECO:0000313" key="12">
    <source>
        <dbReference type="Proteomes" id="UP000249522"/>
    </source>
</evidence>
<feature type="domain" description="Carrier" evidence="10">
    <location>
        <begin position="957"/>
        <end position="1032"/>
    </location>
</feature>
<dbReference type="CDD" id="cd05930">
    <property type="entry name" value="A_NRPS"/>
    <property type="match status" value="3"/>
</dbReference>
<feature type="region of interest" description="Disordered" evidence="9">
    <location>
        <begin position="1994"/>
        <end position="2014"/>
    </location>
</feature>
<dbReference type="InterPro" id="IPR045851">
    <property type="entry name" value="AMP-bd_C_sf"/>
</dbReference>
<dbReference type="GO" id="GO:0017000">
    <property type="term" value="P:antibiotic biosynthetic process"/>
    <property type="evidence" value="ECO:0007669"/>
    <property type="project" value="UniProtKB-KW"/>
</dbReference>
<dbReference type="InterPro" id="IPR023213">
    <property type="entry name" value="CAT-like_dom_sf"/>
</dbReference>
<dbReference type="GO" id="GO:0008610">
    <property type="term" value="P:lipid biosynthetic process"/>
    <property type="evidence" value="ECO:0007669"/>
    <property type="project" value="UniProtKB-ARBA"/>
</dbReference>
<accession>A0A2W1LNK6</accession>
<name>A0A2W1LNK6_9BACL</name>
<dbReference type="Pfam" id="PF00550">
    <property type="entry name" value="PP-binding"/>
    <property type="match status" value="3"/>
</dbReference>
<dbReference type="FunFam" id="3.40.50.980:FF:000001">
    <property type="entry name" value="Non-ribosomal peptide synthetase"/>
    <property type="match status" value="3"/>
</dbReference>
<organism evidence="11 12">
    <name type="scientific">Paenibacillus sambharensis</name>
    <dbReference type="NCBI Taxonomy" id="1803190"/>
    <lineage>
        <taxon>Bacteria</taxon>
        <taxon>Bacillati</taxon>
        <taxon>Bacillota</taxon>
        <taxon>Bacilli</taxon>
        <taxon>Bacillales</taxon>
        <taxon>Paenibacillaceae</taxon>
        <taxon>Paenibacillus</taxon>
    </lineage>
</organism>
<protein>
    <recommendedName>
        <fullName evidence="10">Carrier domain-containing protein</fullName>
    </recommendedName>
</protein>
<dbReference type="EMBL" id="QKRB01000061">
    <property type="protein sequence ID" value="PZD92997.1"/>
    <property type="molecule type" value="Genomic_DNA"/>
</dbReference>
<feature type="domain" description="Carrier" evidence="10">
    <location>
        <begin position="3555"/>
        <end position="3632"/>
    </location>
</feature>
<dbReference type="CDD" id="cd19543">
    <property type="entry name" value="DCL_NRPS"/>
    <property type="match status" value="2"/>
</dbReference>
<dbReference type="InterPro" id="IPR010060">
    <property type="entry name" value="NRPS_synth"/>
</dbReference>
<dbReference type="SUPFAM" id="SSF47336">
    <property type="entry name" value="ACP-like"/>
    <property type="match status" value="3"/>
</dbReference>
<dbReference type="InterPro" id="IPR020806">
    <property type="entry name" value="PKS_PP-bd"/>
</dbReference>
<dbReference type="Pfam" id="PF00501">
    <property type="entry name" value="AMP-binding"/>
    <property type="match status" value="3"/>
</dbReference>
<dbReference type="Gene3D" id="2.30.38.10">
    <property type="entry name" value="Luciferase, Domain 3"/>
    <property type="match status" value="3"/>
</dbReference>
<dbReference type="CDD" id="cd19531">
    <property type="entry name" value="LCL_NRPS-like"/>
    <property type="match status" value="2"/>
</dbReference>
<dbReference type="Gene3D" id="3.40.50.980">
    <property type="match status" value="6"/>
</dbReference>
<dbReference type="CDD" id="cd19534">
    <property type="entry name" value="E_NRPS"/>
    <property type="match status" value="1"/>
</dbReference>
<dbReference type="FunFam" id="3.40.50.12780:FF:000012">
    <property type="entry name" value="Non-ribosomal peptide synthetase"/>
    <property type="match status" value="3"/>
</dbReference>
<dbReference type="InterPro" id="IPR000873">
    <property type="entry name" value="AMP-dep_synth/lig_dom"/>
</dbReference>
<dbReference type="OrthoDB" id="9765680at2"/>
<evidence type="ECO:0000256" key="2">
    <source>
        <dbReference type="ARBA" id="ARBA00006432"/>
    </source>
</evidence>
<reference evidence="11 12" key="1">
    <citation type="submission" date="2018-06" db="EMBL/GenBank/DDBJ databases">
        <title>Paenibacillus imtechensis sp. nov.</title>
        <authorList>
            <person name="Pinnaka A.K."/>
            <person name="Singh H."/>
            <person name="Kaur M."/>
        </authorList>
    </citation>
    <scope>NUCLEOTIDE SEQUENCE [LARGE SCALE GENOMIC DNA]</scope>
    <source>
        <strain evidence="11 12">SMB1</strain>
    </source>
</reference>
<dbReference type="Gene3D" id="3.30.559.10">
    <property type="entry name" value="Chloramphenicol acetyltransferase-like domain"/>
    <property type="match status" value="5"/>
</dbReference>
<dbReference type="SUPFAM" id="SSF56801">
    <property type="entry name" value="Acetyl-CoA synthetase-like"/>
    <property type="match status" value="3"/>
</dbReference>
<dbReference type="SUPFAM" id="SSF52777">
    <property type="entry name" value="CoA-dependent acyltransferases"/>
    <property type="match status" value="10"/>
</dbReference>
<gene>
    <name evidence="11" type="ORF">DNH61_25415</name>
</gene>
<dbReference type="GO" id="GO:0031177">
    <property type="term" value="F:phosphopantetheine binding"/>
    <property type="evidence" value="ECO:0007669"/>
    <property type="project" value="InterPro"/>
</dbReference>
<sequence length="4095" mass="457334">MDGVQIKNLYPLTPMQEGMLFHSLLDQDHPAYHQQMTLTLKGTINLDYIEQSMNALIARYDVLRTVFLVENVEQPLQVVLQERTLTLIQEDIAALPEEEQRAFIRRYEEEDRRQGFDLTSDLLMRVSVLVTGADSCAMVWSFHHIIMDGWCLGIILDDFFQAYEALAGGLPVLEKAVYPYSDYMEWLLQQDKDGARAYWQECLAGYEQQAVVPGMRQDQKDRAYRGSEYEFRFPEALTQKLEQLAKAQGVTLSTVLQALWGVLLHKYNYSDDVVYGTVVSGRPSSLTGVEQMVGLFINTIPVRVQSTHGQTFTELLQAVQQQSLRSNDNAFFPLAEIQADSVLRSGLIQHLVVFENYPIDEALDSRYPGLGFAIEDVRVFEQTSYDFNLMVVPGAQLKLAFNYNEAVYDSSFVAAIGGHLLKLAEAAAGDPAVPLHTIEIITEAEAEQLASFNDTAREYPLHKPYMELFAEAVELHRERTALVFEDALLTYGELDCRVDRLAARLRGRGVSRESIVGIMVEPSLEMIVGVLAVLKAGGAFLPIDPGYPQERVQYFLTDSGAEILLTQTRFIGTISFAGECLNLEDEQLYNVDVPFPEGRLPLIGRPDDLAYVIYTSGSTGQPKGVMIEHSALVNLCFWHNSEYGVTPEDRTAKYAGFSFDCSVWEIFPYLICGASIHMLHKDIRLDIGRLNRYFETNSITITYLPTQFAEQFMKVQNRSLRVLLTAGDKLKQYVPQTYKLVNNYGPTENAVITTFYYVDRQQDNIPIGIPVHNHRVYVLDKGGKQVPAGVPGELCVSGSGLARGYWNKPDLTDEKFTVNPYEPGERMYRTGDLAVWMPDGNIQYLGRIDQQVKIRGHRIEIGEIETQLMQLAAVRDCVVVPLKDDNDQAYLCAYFVPQQEDMADTKQLRKQLEGLLPDYMVPAVFMELERIPVNVNGKIDRKALPKPAVPMVSGYEAPSGELENHLAGLWGRVLGLPRVGRQDHFFEMGGHSLKAVMLVTEMQQSIDVPVQIRDIFACPTVRELAELLEERRRGHVAPAGGPEGIPAAGVRPYYPLSSAQRRLYVLSQMEGVGTSYHLPGALLLEGSLSREKLEQTVERMLDRHEALRTRFIMADGEPVQQIMPPSPFRLPVHELHPPAEHGEGEGLARYIQSYMETQFVRPFELDHAPLMRMELLKLGADRHVLLYDMHHLITDGTSTALFVRDFIELYNEETLAPLELHYKDYAVWQHERLAAGESEEDGKYWLNTFADGIPVLQLPADYTRPAVRRFAGNRTVFTVDPAAAARLEQLAADTGSTLYMVLLAAYHLLLAGHSGQRDIVIGTPVSGRTHADMHRMLGMFVNTLPLRTVSRPDQTVRELLLGIRELVLQSLEHQDYPFEELVHRLAPERDTGRNPLFDTMFALQNMDEEEMKLSGLHVTPLAVQADMAKYDLTLIGSQHGGGLSFELEYSTDLFHPATIERWAAHYQELLHLIAREADTALADVSCLPEQEKELLLHAFNRTELLVEDKLLHELFEEQAARTPDHPALADSSRRLTFGELNDRANRLARLLRSEGAAPGQIVGVSTDRSVDVVTAMLAILKAGAAYLPLDPSYPAERLRYFAEDSGVRLIVTNHDAAAGLLPADGGRVIDMRDQALLEQYEGANLPRTAQSGDLAYVIYTSGSTGLPKGVMIEHRSIAATLQWRQTVYRFDGRDTALAIYPYAFDGFIIGCLSPLFGGAAVVMLDEREARDPAGIRDKVVSEQATHLMCIPSLYAGILGCSEPGQLKTLRIAALGGERLTAAVVQAHWHHCPETVLVNEYGPTENSVTSTHLVLAGGESDITIGGPNGNMQAFILDERQRLLPIGVPGELCVSGAGLARGYLNRPELTAEKFVDHPYRKGERLYRTGDLARFRPDGRIEYLGRIDHQVKIRGYRIELGEIEEALLACPGVREAVVIDRTGEDGAAYLCAYVVAQQEWNGPLQTGELQASLSGKLPHYMIPTRFMQLDSIPLAPSGKADRQALPEPAAETGSGRRFAAPQGEAEQLLAGIWQEVLGISRIGREDSFFQLGGDSIKAIQVSSRLYKAGYAMEMKELFQEPVLKRFAATLSKALKRAEQGPVTGEVPLTPIQRWFFGRRFTDAHHFNQSVVLLRRDRFEPAKLYAVLDKLTQHHDALRAVFHSSGAGQEPVQIIRGLDGETFDFQVTDMRAEPNPAYQMEQLIERTQQSFDLHDGPLVKAVLMQAPEGDHLLLTVHHLVVDGVSWRIMLEDFNLLYRQALEGTPLTLQEKTFSYKDWALALQEYADTSRLQREAAYWEDITAAAVEQGPGAFPADRHADKNTYQTSRSLTASLSEADTSRLLRQAPQAYGTEVNELLLTALGLAVRDWSGLGQALVTLEGHGREKIRDDLNISRTVGWFTSTFPVRLDLAGSRTLADCIQSMKESMRRIPKRGIGYGILKELGRRSAEQAEADTGSGIQPAISFNYLGQFDQDIASELFELSRLSMGELISPYMERQAELEFNGMVVEGRLTFSLTYNTLQYEDGTAGRLIGLFRHHLEEIINHCAQLTETVRTPSDYGCHNLSLQEWAGIQSLAAERRAGIADLYPLTPMQEGMLFHALKDADSSAYVEQMSLQLEGELDEAALRSSLAVLFDCHPVLRTMFVYEGLNRPYQVVLDRMEPVIRLADWSGRAAGEQDELLSRFKQEDLARGFDLTRDPLVRLTVMKLGGEQWRLVWTHHHILMDGWCLGLLFEDLFTCYEAVLEGRTPEPAARAPYRAYIGWLQEREREEAAAYWRAYLAGYEEPATLPKSAAGRREGYEQGGVSFTLDRGLTSELNRLASLHEVTLNTVVQAVWAVVLQRYNDTDEVVFGSVVSGRPPEVAGIEEMIGLFINTIPVRFRFTGQSFGKLLQDAKQSALEAMQHDYLSLADIQAVSPLKQHLFDHILVFENTPAHQDGDSRNDRSRLGFTVADTEVYEQTSYDFDITVGPGEELFFKFSYNTRVYDEAIIRQLAGHFRQIAEQAAARPEHPAEDLELLTEADKHLLTAGFNARKAPVDMQETVPLLFEQQAAAVPDRTAVVFGEEKHSYEAVNRHANQLAHELSSRGAGHETLVAVLMERSPRMIETILGIWKAGGAYIPVDPDYPVSRKLAILQESGVRYMVSASDYLSDLPEEALSEIDCILLDQEEEAIVSRSSDNLVPLAAGDSLAYVIYTSGSTGKPKGAMIEHAGMLNHIAAEIEELSLGSHSVIAQNANHCFDISVWQMFAALTIGGTTAIAANDVILEPQRFLERIAADEVTVLEVVPSYLALLMDEIRVRQGHGLALQYLMITGETVKPAMVKQWFELCPDIRMVNAYGPAEAADDISQYVMERAPELDPVPIGGPVRNMNLYIVDRQLRLLPVGAVGEICVSGIGVGRGYLNDEERTKAVFMEDPYAAEKGLRMYRTGDLGRWLPDGTVAFYGRRDNQVKIRGYRVELGEIEAKLVEHAQVREAVVLDAADSQGGRYLCAYIVSTGGEISAAELRKHAAELLPDYMVPSVFLMLDEMPLSPNGKIDRRALPQPDRLQADGWNQASAEAGTRTEMEQGLAQIWSQILGVGAGQISRAHSFFELGGHSLKAMALVAQVRGQLGAELTIRDIFASPVLMEQAALLEGRQSNRTGIIKPAQKRGSYPVSSAQKRMFIASQMPGAELSYNIPQFTLMEGRLDEERLRQALEELVHRHEALRTSFTLAGGEPVQRIHDDARLELEVYRLGGDVEEPAVDEAVQSIIDAFVRPFDLGKAPLMRAGFIRLSEEQTLLMLDVHHIVSDGVTSGLLAAEFAAFYRGEALPLPAVHYKDFAVWQQEQMQDELFSRQERYWLEQLAGELPVLQLPTDYVRPSYKSYAGDRMEFGTDERLASAIQARLAETGTTLYMYLLAAFHVLLSKYSGQQDIIVGSPVAGRHYAGLEQVCGMFVNTLPLRIRSSGEWTFGELLEQAKEMALGAYENQDYPMDELVPMLQMAADPGRSPLFDAVLVIQNLDEPEVDLGSVKLRPYPVENKTAKFDVTLMAVEEDGRLSFSMEYCTALFRQETIRQMTDDYCRILQTVAVDPMIRLDDIRLSETPAVEDRAIDGDIVFEL</sequence>
<evidence type="ECO:0000256" key="4">
    <source>
        <dbReference type="ARBA" id="ARBA00022553"/>
    </source>
</evidence>
<evidence type="ECO:0000256" key="7">
    <source>
        <dbReference type="ARBA" id="ARBA00023194"/>
    </source>
</evidence>
<dbReference type="GO" id="GO:0044550">
    <property type="term" value="P:secondary metabolite biosynthetic process"/>
    <property type="evidence" value="ECO:0007669"/>
    <property type="project" value="UniProtKB-ARBA"/>
</dbReference>
<dbReference type="Pfam" id="PF00668">
    <property type="entry name" value="Condensation"/>
    <property type="match status" value="5"/>
</dbReference>
<dbReference type="PROSITE" id="PS00455">
    <property type="entry name" value="AMP_BINDING"/>
    <property type="match status" value="3"/>
</dbReference>
<dbReference type="Proteomes" id="UP000249522">
    <property type="component" value="Unassembled WGS sequence"/>
</dbReference>
<dbReference type="GO" id="GO:0005737">
    <property type="term" value="C:cytoplasm"/>
    <property type="evidence" value="ECO:0007669"/>
    <property type="project" value="TreeGrafter"/>
</dbReference>
<dbReference type="Gene3D" id="3.30.300.30">
    <property type="match status" value="3"/>
</dbReference>
<comment type="cofactor">
    <cofactor evidence="1">
        <name>pantetheine 4'-phosphate</name>
        <dbReference type="ChEBI" id="CHEBI:47942"/>
    </cofactor>
</comment>
<keyword evidence="3" id="KW-0596">Phosphopantetheine</keyword>
<comment type="similarity">
    <text evidence="2">Belongs to the ATP-dependent AMP-binding enzyme family.</text>
</comment>
<dbReference type="SMART" id="SM00823">
    <property type="entry name" value="PKS_PP"/>
    <property type="match status" value="3"/>
</dbReference>
<evidence type="ECO:0000256" key="8">
    <source>
        <dbReference type="ARBA" id="ARBA00023268"/>
    </source>
</evidence>
<dbReference type="PANTHER" id="PTHR45527:SF1">
    <property type="entry name" value="FATTY ACID SYNTHASE"/>
    <property type="match status" value="1"/>
</dbReference>
<dbReference type="FunFam" id="1.10.1200.10:FF:000005">
    <property type="entry name" value="Nonribosomal peptide synthetase 1"/>
    <property type="match status" value="3"/>
</dbReference>
<dbReference type="FunFam" id="2.30.38.10:FF:000001">
    <property type="entry name" value="Non-ribosomal peptide synthetase PvdI"/>
    <property type="match status" value="2"/>
</dbReference>
<keyword evidence="7" id="KW-0045">Antibiotic biosynthesis</keyword>
<keyword evidence="8" id="KW-0511">Multifunctional enzyme</keyword>
<evidence type="ECO:0000256" key="5">
    <source>
        <dbReference type="ARBA" id="ARBA00022598"/>
    </source>
</evidence>
<evidence type="ECO:0000259" key="10">
    <source>
        <dbReference type="PROSITE" id="PS50075"/>
    </source>
</evidence>
<dbReference type="InterPro" id="IPR025110">
    <property type="entry name" value="AMP-bd_C"/>
</dbReference>
<evidence type="ECO:0000256" key="9">
    <source>
        <dbReference type="SAM" id="MobiDB-lite"/>
    </source>
</evidence>
<comment type="caution">
    <text evidence="11">The sequence shown here is derived from an EMBL/GenBank/DDBJ whole genome shotgun (WGS) entry which is preliminary data.</text>
</comment>
<keyword evidence="4" id="KW-0597">Phosphoprotein</keyword>